<comment type="caution">
    <text evidence="9">The sequence shown here is derived from an EMBL/GenBank/DDBJ whole genome shotgun (WGS) entry which is preliminary data.</text>
</comment>
<comment type="subunit">
    <text evidence="7">The complex comprises the extracytoplasmic solute receptor protein and the two transmembrane proteins.</text>
</comment>
<dbReference type="RefSeq" id="WP_202687559.1">
    <property type="nucleotide sequence ID" value="NZ_JAESVN010000002.1"/>
</dbReference>
<keyword evidence="6 7" id="KW-0472">Membrane</keyword>
<dbReference type="Proteomes" id="UP000648908">
    <property type="component" value="Unassembled WGS sequence"/>
</dbReference>
<evidence type="ECO:0000256" key="5">
    <source>
        <dbReference type="ARBA" id="ARBA00022989"/>
    </source>
</evidence>
<feature type="transmembrane region" description="Helical" evidence="7">
    <location>
        <begin position="240"/>
        <end position="258"/>
    </location>
</feature>
<feature type="transmembrane region" description="Helical" evidence="7">
    <location>
        <begin position="134"/>
        <end position="161"/>
    </location>
</feature>
<evidence type="ECO:0000256" key="2">
    <source>
        <dbReference type="ARBA" id="ARBA00022475"/>
    </source>
</evidence>
<feature type="transmembrane region" description="Helical" evidence="7">
    <location>
        <begin position="173"/>
        <end position="192"/>
    </location>
</feature>
<dbReference type="EMBL" id="JAESVN010000002">
    <property type="protein sequence ID" value="MBL4916743.1"/>
    <property type="molecule type" value="Genomic_DNA"/>
</dbReference>
<dbReference type="NCBIfam" id="TIGR00786">
    <property type="entry name" value="dctM"/>
    <property type="match status" value="1"/>
</dbReference>
<evidence type="ECO:0000256" key="1">
    <source>
        <dbReference type="ARBA" id="ARBA00004429"/>
    </source>
</evidence>
<dbReference type="InterPro" id="IPR004681">
    <property type="entry name" value="TRAP_DctM"/>
</dbReference>
<evidence type="ECO:0000313" key="10">
    <source>
        <dbReference type="Proteomes" id="UP000648908"/>
    </source>
</evidence>
<feature type="domain" description="TRAP C4-dicarboxylate transport system permease DctM subunit" evidence="8">
    <location>
        <begin position="8"/>
        <end position="415"/>
    </location>
</feature>
<feature type="transmembrane region" description="Helical" evidence="7">
    <location>
        <begin position="77"/>
        <end position="95"/>
    </location>
</feature>
<dbReference type="AlphaFoldDB" id="A0A8K0Y052"/>
<proteinExistence type="inferred from homology"/>
<comment type="function">
    <text evidence="7">Part of the tripartite ATP-independent periplasmic (TRAP) transport system.</text>
</comment>
<feature type="transmembrane region" description="Helical" evidence="7">
    <location>
        <begin position="357"/>
        <end position="381"/>
    </location>
</feature>
<dbReference type="Pfam" id="PF06808">
    <property type="entry name" value="DctM"/>
    <property type="match status" value="1"/>
</dbReference>
<evidence type="ECO:0000259" key="8">
    <source>
        <dbReference type="Pfam" id="PF06808"/>
    </source>
</evidence>
<dbReference type="PIRSF" id="PIRSF006066">
    <property type="entry name" value="HI0050"/>
    <property type="match status" value="1"/>
</dbReference>
<name>A0A8K0Y052_9RHOB</name>
<comment type="similarity">
    <text evidence="7">Belongs to the TRAP transporter large permease family.</text>
</comment>
<keyword evidence="7" id="KW-0813">Transport</keyword>
<evidence type="ECO:0000256" key="6">
    <source>
        <dbReference type="ARBA" id="ARBA00023136"/>
    </source>
</evidence>
<keyword evidence="4 7" id="KW-0812">Transmembrane</keyword>
<accession>A0A8K0Y052</accession>
<feature type="transmembrane region" description="Helical" evidence="7">
    <location>
        <begin position="46"/>
        <end position="65"/>
    </location>
</feature>
<reference evidence="9" key="1">
    <citation type="submission" date="2021-01" db="EMBL/GenBank/DDBJ databases">
        <title>Tabrizicola alba sp. nov. a motile alkaliphilic bacterium isolated from a soda lake.</title>
        <authorList>
            <person name="Szuroczki S."/>
            <person name="Abbaszade G."/>
            <person name="Schumann P."/>
            <person name="Toth E."/>
        </authorList>
    </citation>
    <scope>NUCLEOTIDE SEQUENCE</scope>
    <source>
        <strain evidence="9">DMG-N-6</strain>
    </source>
</reference>
<dbReference type="PANTHER" id="PTHR33362">
    <property type="entry name" value="SIALIC ACID TRAP TRANSPORTER PERMEASE PROTEIN SIAT-RELATED"/>
    <property type="match status" value="1"/>
</dbReference>
<keyword evidence="10" id="KW-1185">Reference proteome</keyword>
<keyword evidence="2" id="KW-1003">Cell membrane</keyword>
<organism evidence="9 10">
    <name type="scientific">Szabonella alba</name>
    <dbReference type="NCBI Taxonomy" id="2804194"/>
    <lineage>
        <taxon>Bacteria</taxon>
        <taxon>Pseudomonadati</taxon>
        <taxon>Pseudomonadota</taxon>
        <taxon>Alphaproteobacteria</taxon>
        <taxon>Rhodobacterales</taxon>
        <taxon>Paracoccaceae</taxon>
        <taxon>Szabonella</taxon>
    </lineage>
</organism>
<sequence length="424" mass="45012">MEIAVLVLSLVFMLLIGLPLPVCLAGSSVLTLLALGMPLSVFPQRFIAGINSFTFMAIPFFLLVGHVMNFSGITERIIRFSNAAVGFLPGGLAQVNILSSMFFGGISGSATADTASVGSIMIPAMKKEGYDADFTVALTAVSSTCGPIIPPSITLILYGIIAQVSITNLFLAGYVPGVMLCIGLAIVTHIIAKRRNYPVYGRSSLTFLTQSFISAIWALVLPLLIIGGLLGGIFTVTEAAAVAVIYALIVGLFIYRDLRVTALPAILWETGVRVGSLMTVAAGALVFAWVLTILEVPQALAAWIFEFTRNPWAILMMLNIVFLMVGMVMEAKAAMLILLPVILPVLPEVGIDLTHFGIVVVFNLLVGLVTPPVGLCLNLAAKIGDVSLNRAAWAALPFIGVQIVVLMLITYIPGLVLWLPGLLN</sequence>
<evidence type="ECO:0000256" key="7">
    <source>
        <dbReference type="RuleBase" id="RU369079"/>
    </source>
</evidence>
<gene>
    <name evidence="9" type="ORF">JL811_05860</name>
</gene>
<evidence type="ECO:0000256" key="3">
    <source>
        <dbReference type="ARBA" id="ARBA00022519"/>
    </source>
</evidence>
<dbReference type="PANTHER" id="PTHR33362:SF2">
    <property type="entry name" value="TRAP TRANSPORTER LARGE PERMEASE PROTEIN"/>
    <property type="match status" value="1"/>
</dbReference>
<protein>
    <recommendedName>
        <fullName evidence="7">TRAP transporter large permease protein</fullName>
    </recommendedName>
</protein>
<evidence type="ECO:0000313" key="9">
    <source>
        <dbReference type="EMBL" id="MBL4916743.1"/>
    </source>
</evidence>
<feature type="transmembrane region" description="Helical" evidence="7">
    <location>
        <begin position="393"/>
        <end position="419"/>
    </location>
</feature>
<dbReference type="GO" id="GO:0005886">
    <property type="term" value="C:plasma membrane"/>
    <property type="evidence" value="ECO:0007669"/>
    <property type="project" value="UniProtKB-SubCell"/>
</dbReference>
<evidence type="ECO:0000256" key="4">
    <source>
        <dbReference type="ARBA" id="ARBA00022692"/>
    </source>
</evidence>
<comment type="subcellular location">
    <subcellularLocation>
        <location evidence="1 7">Cell inner membrane</location>
        <topology evidence="1 7">Multi-pass membrane protein</topology>
    </subcellularLocation>
</comment>
<feature type="transmembrane region" description="Helical" evidence="7">
    <location>
        <begin position="212"/>
        <end position="234"/>
    </location>
</feature>
<dbReference type="GO" id="GO:0022857">
    <property type="term" value="F:transmembrane transporter activity"/>
    <property type="evidence" value="ECO:0007669"/>
    <property type="project" value="UniProtKB-UniRule"/>
</dbReference>
<keyword evidence="5 7" id="KW-1133">Transmembrane helix</keyword>
<keyword evidence="3 7" id="KW-0997">Cell inner membrane</keyword>
<dbReference type="InterPro" id="IPR010656">
    <property type="entry name" value="DctM"/>
</dbReference>
<comment type="caution">
    <text evidence="7">Lacks conserved residue(s) required for the propagation of feature annotation.</text>
</comment>